<evidence type="ECO:0000313" key="3">
    <source>
        <dbReference type="Proteomes" id="UP000184292"/>
    </source>
</evidence>
<accession>A0A1M6EGK3</accession>
<sequence length="234" mass="25498">MEHKHNGTLTVASYNVRAGLGSDLRRDARRVLHTIAGLGADIVALQEADFRMGPRPTALPFDMVRAETGLEPVAVESEVSIGWHGNAILARPGLPVEEIRRLDLPGLEPRGALAVDFGGALPLRVVGVHLGLLRRSRRQQLDALRDTLSDWPALPTAILGDFNEWSGRRGLGRIARDYRILTPGRTFPSTLPIGSLDRVVHSPDLDVSVLHLPRRRGPHASDHLPVAVRIARAG</sequence>
<dbReference type="STRING" id="1447782.SAMN05444417_1991"/>
<proteinExistence type="predicted"/>
<keyword evidence="2" id="KW-0269">Exonuclease</keyword>
<keyword evidence="2" id="KW-0255">Endonuclease</keyword>
<organism evidence="2 3">
    <name type="scientific">Wenxinia saemankumensis</name>
    <dbReference type="NCBI Taxonomy" id="1447782"/>
    <lineage>
        <taxon>Bacteria</taxon>
        <taxon>Pseudomonadati</taxon>
        <taxon>Pseudomonadota</taxon>
        <taxon>Alphaproteobacteria</taxon>
        <taxon>Rhodobacterales</taxon>
        <taxon>Roseobacteraceae</taxon>
        <taxon>Wenxinia</taxon>
    </lineage>
</organism>
<reference evidence="2 3" key="1">
    <citation type="submission" date="2016-11" db="EMBL/GenBank/DDBJ databases">
        <authorList>
            <person name="Jaros S."/>
            <person name="Januszkiewicz K."/>
            <person name="Wedrychowicz H."/>
        </authorList>
    </citation>
    <scope>NUCLEOTIDE SEQUENCE [LARGE SCALE GENOMIC DNA]</scope>
    <source>
        <strain evidence="2 3">DSM 100565</strain>
    </source>
</reference>
<dbReference type="Pfam" id="PF03372">
    <property type="entry name" value="Exo_endo_phos"/>
    <property type="match status" value="1"/>
</dbReference>
<dbReference type="GO" id="GO:0004519">
    <property type="term" value="F:endonuclease activity"/>
    <property type="evidence" value="ECO:0007669"/>
    <property type="project" value="UniProtKB-KW"/>
</dbReference>
<dbReference type="InterPro" id="IPR036691">
    <property type="entry name" value="Endo/exonu/phosph_ase_sf"/>
</dbReference>
<dbReference type="PANTHER" id="PTHR14859:SF15">
    <property type="entry name" value="ENDONUCLEASE_EXONUCLEASE_PHOSPHATASE DOMAIN-CONTAINING PROTEIN"/>
    <property type="match status" value="1"/>
</dbReference>
<name>A0A1M6EGK3_9RHOB</name>
<protein>
    <submittedName>
        <fullName evidence="2">Metal-dependent hydrolase, endonuclease/exonuclease/phosphatase family</fullName>
    </submittedName>
</protein>
<dbReference type="OrthoDB" id="9813425at2"/>
<feature type="domain" description="Endonuclease/exonuclease/phosphatase" evidence="1">
    <location>
        <begin position="12"/>
        <end position="223"/>
    </location>
</feature>
<keyword evidence="3" id="KW-1185">Reference proteome</keyword>
<evidence type="ECO:0000259" key="1">
    <source>
        <dbReference type="Pfam" id="PF03372"/>
    </source>
</evidence>
<dbReference type="Gene3D" id="3.60.10.10">
    <property type="entry name" value="Endonuclease/exonuclease/phosphatase"/>
    <property type="match status" value="1"/>
</dbReference>
<dbReference type="RefSeq" id="WP_073329351.1">
    <property type="nucleotide sequence ID" value="NZ_FQYO01000003.1"/>
</dbReference>
<dbReference type="InterPro" id="IPR005135">
    <property type="entry name" value="Endo/exonuclease/phosphatase"/>
</dbReference>
<evidence type="ECO:0000313" key="2">
    <source>
        <dbReference type="EMBL" id="SHI84647.1"/>
    </source>
</evidence>
<dbReference type="Proteomes" id="UP000184292">
    <property type="component" value="Unassembled WGS sequence"/>
</dbReference>
<dbReference type="EMBL" id="FQYO01000003">
    <property type="protein sequence ID" value="SHI84647.1"/>
    <property type="molecule type" value="Genomic_DNA"/>
</dbReference>
<gene>
    <name evidence="2" type="ORF">SAMN05444417_1991</name>
</gene>
<keyword evidence="2" id="KW-0378">Hydrolase</keyword>
<dbReference type="GO" id="GO:0006506">
    <property type="term" value="P:GPI anchor biosynthetic process"/>
    <property type="evidence" value="ECO:0007669"/>
    <property type="project" value="TreeGrafter"/>
</dbReference>
<dbReference type="GO" id="GO:0016020">
    <property type="term" value="C:membrane"/>
    <property type="evidence" value="ECO:0007669"/>
    <property type="project" value="GOC"/>
</dbReference>
<dbReference type="SUPFAM" id="SSF56219">
    <property type="entry name" value="DNase I-like"/>
    <property type="match status" value="1"/>
</dbReference>
<dbReference type="InterPro" id="IPR051916">
    <property type="entry name" value="GPI-anchor_lipid_remodeler"/>
</dbReference>
<dbReference type="PANTHER" id="PTHR14859">
    <property type="entry name" value="CALCOFLUOR WHITE HYPERSENSITIVE PROTEIN PRECURSOR"/>
    <property type="match status" value="1"/>
</dbReference>
<keyword evidence="2" id="KW-0540">Nuclease</keyword>
<dbReference type="AlphaFoldDB" id="A0A1M6EGK3"/>
<dbReference type="GO" id="GO:0004527">
    <property type="term" value="F:exonuclease activity"/>
    <property type="evidence" value="ECO:0007669"/>
    <property type="project" value="UniProtKB-KW"/>
</dbReference>